<dbReference type="Proteomes" id="UP000274211">
    <property type="component" value="Unassembled WGS sequence"/>
</dbReference>
<evidence type="ECO:0000256" key="1">
    <source>
        <dbReference type="SAM" id="MobiDB-lite"/>
    </source>
</evidence>
<dbReference type="NCBIfam" id="NF041636">
    <property type="entry name" value="slam_lipo"/>
    <property type="match status" value="1"/>
</dbReference>
<evidence type="ECO:0000313" key="3">
    <source>
        <dbReference type="EMBL" id="RMW86706.1"/>
    </source>
</evidence>
<dbReference type="RefSeq" id="WP_122254793.1">
    <property type="nucleotide sequence ID" value="NZ_QMGS01000049.1"/>
</dbReference>
<dbReference type="Gene3D" id="2.40.160.90">
    <property type="match status" value="1"/>
</dbReference>
<dbReference type="SUPFAM" id="SSF56925">
    <property type="entry name" value="OMPA-like"/>
    <property type="match status" value="1"/>
</dbReference>
<protein>
    <recommendedName>
        <fullName evidence="2">Transferrin-binding protein B C-lobe/N-lobe beta-barrel domain-containing protein</fullName>
    </recommendedName>
</protein>
<dbReference type="Pfam" id="PF01298">
    <property type="entry name" value="TbpB_B_D"/>
    <property type="match status" value="1"/>
</dbReference>
<reference evidence="3 4" key="1">
    <citation type="journal article" date="2019" name="J. Oral Microbiol.">
        <title>Role of OmpA1 and OmpA2 in Aggregatibacter actinomycetemcomitans and Aggregatibacter aphrophilus serum resistance.</title>
        <authorList>
            <person name="Lindholm M."/>
            <person name="Min Aung K."/>
            <person name="Nyunt Wai S."/>
            <person name="Oscarsson J."/>
        </authorList>
    </citation>
    <scope>NUCLEOTIDE SEQUENCE [LARGE SCALE GENOMIC DNA]</scope>
    <source>
        <strain evidence="3 4">HK83</strain>
    </source>
</reference>
<gene>
    <name evidence="3" type="ORF">DOL88_04660</name>
</gene>
<dbReference type="InterPro" id="IPR054843">
    <property type="entry name" value="Slam_hemophilin_C"/>
</dbReference>
<dbReference type="InterPro" id="IPR001677">
    <property type="entry name" value="TbpB_B_D"/>
</dbReference>
<name>A0ABX9VV62_AGGAP</name>
<feature type="domain" description="Transferrin-binding protein B C-lobe/N-lobe beta-barrel" evidence="2">
    <location>
        <begin position="106"/>
        <end position="214"/>
    </location>
</feature>
<dbReference type="EMBL" id="QMGS01000049">
    <property type="protein sequence ID" value="RMW86706.1"/>
    <property type="molecule type" value="Genomic_DNA"/>
</dbReference>
<keyword evidence="4" id="KW-1185">Reference proteome</keyword>
<comment type="caution">
    <text evidence="3">The sequence shown here is derived from an EMBL/GenBank/DDBJ whole genome shotgun (WGS) entry which is preliminary data.</text>
</comment>
<accession>A0ABX9VV62</accession>
<organism evidence="3 4">
    <name type="scientific">Aggregatibacter aphrophilus</name>
    <name type="common">Haemophilus aphrophilus</name>
    <dbReference type="NCBI Taxonomy" id="732"/>
    <lineage>
        <taxon>Bacteria</taxon>
        <taxon>Pseudomonadati</taxon>
        <taxon>Pseudomonadota</taxon>
        <taxon>Gammaproteobacteria</taxon>
        <taxon>Pasteurellales</taxon>
        <taxon>Pasteurellaceae</taxon>
        <taxon>Aggregatibacter</taxon>
    </lineage>
</organism>
<sequence length="217" mass="23285">MCIRDRPQPQQPQPQQPQPQQPQPHNATGAALAVSVSDHGEQVIKNLAITDSNLTELNVDGQKINLTSELDKLVCCSDHSDSRFGVISGNNNTDYVFYNGNPTKEMPIIGTAEYLGGVVLLGASESVETGKALFKVNFENKTLTGTFNVPRFAITVDGQIKNNSFTGTATPKDSAVLPGIAKVEGKFYGDQAKEMGGLFTTDDGTWGGSFGAQKQNY</sequence>
<proteinExistence type="predicted"/>
<dbReference type="InterPro" id="IPR011250">
    <property type="entry name" value="OMP/PagP_B-barrel"/>
</dbReference>
<evidence type="ECO:0000313" key="4">
    <source>
        <dbReference type="Proteomes" id="UP000274211"/>
    </source>
</evidence>
<evidence type="ECO:0000259" key="2">
    <source>
        <dbReference type="Pfam" id="PF01298"/>
    </source>
</evidence>
<feature type="region of interest" description="Disordered" evidence="1">
    <location>
        <begin position="1"/>
        <end position="30"/>
    </location>
</feature>
<feature type="compositionally biased region" description="Pro residues" evidence="1">
    <location>
        <begin position="9"/>
        <end position="22"/>
    </location>
</feature>